<gene>
    <name evidence="1" type="ORF">O1611_g8756</name>
</gene>
<protein>
    <submittedName>
        <fullName evidence="1">Uncharacterized protein</fullName>
    </submittedName>
</protein>
<name>A0ACC2JC14_9PEZI</name>
<evidence type="ECO:0000313" key="2">
    <source>
        <dbReference type="Proteomes" id="UP001153332"/>
    </source>
</evidence>
<accession>A0ACC2JC14</accession>
<dbReference type="EMBL" id="JAPUUL010002703">
    <property type="protein sequence ID" value="KAJ8124883.1"/>
    <property type="molecule type" value="Genomic_DNA"/>
</dbReference>
<evidence type="ECO:0000313" key="1">
    <source>
        <dbReference type="EMBL" id="KAJ8124883.1"/>
    </source>
</evidence>
<organism evidence="1 2">
    <name type="scientific">Lasiodiplodia mahajangana</name>
    <dbReference type="NCBI Taxonomy" id="1108764"/>
    <lineage>
        <taxon>Eukaryota</taxon>
        <taxon>Fungi</taxon>
        <taxon>Dikarya</taxon>
        <taxon>Ascomycota</taxon>
        <taxon>Pezizomycotina</taxon>
        <taxon>Dothideomycetes</taxon>
        <taxon>Dothideomycetes incertae sedis</taxon>
        <taxon>Botryosphaeriales</taxon>
        <taxon>Botryosphaeriaceae</taxon>
        <taxon>Lasiodiplodia</taxon>
    </lineage>
</organism>
<keyword evidence="2" id="KW-1185">Reference proteome</keyword>
<proteinExistence type="predicted"/>
<sequence>MFYCQTIGNACGLYATLHAVSNGDAKKFVEPGSHITRLIEQCTPLDRAQRITALESDGELAAAHASVASRGDTAPPEDCTAEPPFAYMTFVKSHKSGRLYQLEGCRKAPVDLGCVLGEDEDMLSEKALNAVRKFVEEAGKGVEVGYSAMALSLTG</sequence>
<dbReference type="Proteomes" id="UP001153332">
    <property type="component" value="Unassembled WGS sequence"/>
</dbReference>
<comment type="caution">
    <text evidence="1">The sequence shown here is derived from an EMBL/GenBank/DDBJ whole genome shotgun (WGS) entry which is preliminary data.</text>
</comment>
<reference evidence="1" key="1">
    <citation type="submission" date="2022-12" db="EMBL/GenBank/DDBJ databases">
        <title>Genome Sequence of Lasiodiplodia mahajangana.</title>
        <authorList>
            <person name="Buettner E."/>
        </authorList>
    </citation>
    <scope>NUCLEOTIDE SEQUENCE</scope>
    <source>
        <strain evidence="1">VT137</strain>
    </source>
</reference>